<reference evidence="1 2" key="1">
    <citation type="submission" date="2020-08" db="EMBL/GenBank/DDBJ databases">
        <title>Genomic Encyclopedia of Type Strains, Phase IV (KMG-IV): sequencing the most valuable type-strain genomes for metagenomic binning, comparative biology and taxonomic classification.</title>
        <authorList>
            <person name="Goeker M."/>
        </authorList>
    </citation>
    <scope>NUCLEOTIDE SEQUENCE [LARGE SCALE GENOMIC DNA]</scope>
    <source>
        <strain evidence="1 2">DSM 25622</strain>
    </source>
</reference>
<sequence>MRTTRHGTSKARGTWFTSGLALLATRGTVRRSLVLLRHLLAPLLVAFKGVKAFGYLSQEKVGTLLLLKGLTEQRLGFGEA</sequence>
<dbReference type="RefSeq" id="WP_184522206.1">
    <property type="nucleotide sequence ID" value="NZ_JACIJD010000068.1"/>
</dbReference>
<dbReference type="AlphaFoldDB" id="A0A840YN30"/>
<protein>
    <submittedName>
        <fullName evidence="1">Uncharacterized protein</fullName>
    </submittedName>
</protein>
<proteinExistence type="predicted"/>
<dbReference type="Proteomes" id="UP000580654">
    <property type="component" value="Unassembled WGS sequence"/>
</dbReference>
<name>A0A840YN30_9PROT</name>
<gene>
    <name evidence="1" type="ORF">FHS87_004697</name>
</gene>
<accession>A0A840YN30</accession>
<keyword evidence="2" id="KW-1185">Reference proteome</keyword>
<comment type="caution">
    <text evidence="1">The sequence shown here is derived from an EMBL/GenBank/DDBJ whole genome shotgun (WGS) entry which is preliminary data.</text>
</comment>
<evidence type="ECO:0000313" key="2">
    <source>
        <dbReference type="Proteomes" id="UP000580654"/>
    </source>
</evidence>
<organism evidence="1 2">
    <name type="scientific">Muricoccus pecuniae</name>
    <dbReference type="NCBI Taxonomy" id="693023"/>
    <lineage>
        <taxon>Bacteria</taxon>
        <taxon>Pseudomonadati</taxon>
        <taxon>Pseudomonadota</taxon>
        <taxon>Alphaproteobacteria</taxon>
        <taxon>Acetobacterales</taxon>
        <taxon>Roseomonadaceae</taxon>
        <taxon>Muricoccus</taxon>
    </lineage>
</organism>
<dbReference type="EMBL" id="JACIJD010000068">
    <property type="protein sequence ID" value="MBB5696623.1"/>
    <property type="molecule type" value="Genomic_DNA"/>
</dbReference>
<evidence type="ECO:0000313" key="1">
    <source>
        <dbReference type="EMBL" id="MBB5696623.1"/>
    </source>
</evidence>